<dbReference type="AlphaFoldDB" id="A0A1A9RXK7"/>
<reference evidence="3" key="1">
    <citation type="submission" date="2016-05" db="EMBL/GenBank/DDBJ databases">
        <title>Draft genome of Corynebacterium afermentans subsp. afermentans LCDC 88199T.</title>
        <authorList>
            <person name="Bernier A.-M."/>
            <person name="Bernard K."/>
        </authorList>
    </citation>
    <scope>NUCLEOTIDE SEQUENCE [LARGE SCALE GENOMIC DNA]</scope>
    <source>
        <strain evidence="3">NML02-A-017</strain>
    </source>
</reference>
<gene>
    <name evidence="2" type="ORF">A7P95_05425</name>
</gene>
<accession>A0A1A9RXK7</accession>
<keyword evidence="1" id="KW-0732">Signal</keyword>
<organism evidence="2 3">
    <name type="scientific">Eikenella longinqua</name>
    <dbReference type="NCBI Taxonomy" id="1795827"/>
    <lineage>
        <taxon>Bacteria</taxon>
        <taxon>Pseudomonadati</taxon>
        <taxon>Pseudomonadota</taxon>
        <taxon>Betaproteobacteria</taxon>
        <taxon>Neisseriales</taxon>
        <taxon>Neisseriaceae</taxon>
        <taxon>Eikenella</taxon>
    </lineage>
</organism>
<comment type="caution">
    <text evidence="2">The sequence shown here is derived from an EMBL/GenBank/DDBJ whole genome shotgun (WGS) entry which is preliminary data.</text>
</comment>
<sequence length="121" mass="13455">MKRFPAMLALLLLPAATLAKQPAGQAPCPQVNRDSIEVLTYLYACTNHDAAELPAAAEQQSDKLMQLAGQCSGSDQETWWRQNGAQMAAERARYEPAADVDTAAVCRQRSAHIRRILRRYR</sequence>
<dbReference type="STRING" id="1795827.A7P95_05425"/>
<feature type="signal peptide" evidence="1">
    <location>
        <begin position="1"/>
        <end position="19"/>
    </location>
</feature>
<proteinExistence type="predicted"/>
<dbReference type="RefSeq" id="WP_067592365.1">
    <property type="nucleotide sequence ID" value="NZ_LXSL01000018.1"/>
</dbReference>
<evidence type="ECO:0000256" key="1">
    <source>
        <dbReference type="SAM" id="SignalP"/>
    </source>
</evidence>
<name>A0A1A9RXK7_9NEIS</name>
<protein>
    <recommendedName>
        <fullName evidence="4">Lysozyme inhibitor LprI N-terminal domain-containing protein</fullName>
    </recommendedName>
</protein>
<keyword evidence="3" id="KW-1185">Reference proteome</keyword>
<dbReference type="EMBL" id="LXSL01000018">
    <property type="protein sequence ID" value="OAM28402.1"/>
    <property type="molecule type" value="Genomic_DNA"/>
</dbReference>
<dbReference type="OrthoDB" id="8613187at2"/>
<feature type="chain" id="PRO_5008396256" description="Lysozyme inhibitor LprI N-terminal domain-containing protein" evidence="1">
    <location>
        <begin position="20"/>
        <end position="121"/>
    </location>
</feature>
<evidence type="ECO:0008006" key="4">
    <source>
        <dbReference type="Google" id="ProtNLM"/>
    </source>
</evidence>
<evidence type="ECO:0000313" key="2">
    <source>
        <dbReference type="EMBL" id="OAM28402.1"/>
    </source>
</evidence>
<evidence type="ECO:0000313" key="3">
    <source>
        <dbReference type="Proteomes" id="UP000077885"/>
    </source>
</evidence>
<dbReference type="Proteomes" id="UP000077885">
    <property type="component" value="Unassembled WGS sequence"/>
</dbReference>